<keyword evidence="3" id="KW-1185">Reference proteome</keyword>
<name>A0AA40FP36_9HYME</name>
<accession>A0AA40FP36</accession>
<dbReference type="Proteomes" id="UP001177670">
    <property type="component" value="Unassembled WGS sequence"/>
</dbReference>
<sequence>MVRTHRETSPGLRDIAARLNETAREKNAGEKGARALRRRSGRIVIPTPTRSIFSATPSASLSLVPSYREQLPANPLDSENSNLALWDASPMLNRARLSRSAGDHRLLSSIAGVINAPQIVRGLVGLPGCKWLDWRRLRFGFRGGFHGAGTPRCFFGEMRENYTRNFQNTFLLYRTKYRKFESIIGTTQHGCISGFLNVSKLDERKKAREDQPLIPSVPPLAEKPHHPGYLRKLPNLTGTIVLREYAGPRPLTLPPRHASPKFRSYPPASTVKT</sequence>
<organism evidence="2 3">
    <name type="scientific">Melipona bicolor</name>
    <dbReference type="NCBI Taxonomy" id="60889"/>
    <lineage>
        <taxon>Eukaryota</taxon>
        <taxon>Metazoa</taxon>
        <taxon>Ecdysozoa</taxon>
        <taxon>Arthropoda</taxon>
        <taxon>Hexapoda</taxon>
        <taxon>Insecta</taxon>
        <taxon>Pterygota</taxon>
        <taxon>Neoptera</taxon>
        <taxon>Endopterygota</taxon>
        <taxon>Hymenoptera</taxon>
        <taxon>Apocrita</taxon>
        <taxon>Aculeata</taxon>
        <taxon>Apoidea</taxon>
        <taxon>Anthophila</taxon>
        <taxon>Apidae</taxon>
        <taxon>Melipona</taxon>
    </lineage>
</organism>
<reference evidence="2" key="1">
    <citation type="submission" date="2021-10" db="EMBL/GenBank/DDBJ databases">
        <title>Melipona bicolor Genome sequencing and assembly.</title>
        <authorList>
            <person name="Araujo N.S."/>
            <person name="Arias M.C."/>
        </authorList>
    </citation>
    <scope>NUCLEOTIDE SEQUENCE</scope>
    <source>
        <strain evidence="2">USP_2M_L1-L4_2017</strain>
        <tissue evidence="2">Whole body</tissue>
    </source>
</reference>
<dbReference type="EMBL" id="JAHYIQ010000022">
    <property type="protein sequence ID" value="KAK1122742.1"/>
    <property type="molecule type" value="Genomic_DNA"/>
</dbReference>
<evidence type="ECO:0000313" key="2">
    <source>
        <dbReference type="EMBL" id="KAK1122742.1"/>
    </source>
</evidence>
<evidence type="ECO:0000313" key="3">
    <source>
        <dbReference type="Proteomes" id="UP001177670"/>
    </source>
</evidence>
<comment type="caution">
    <text evidence="2">The sequence shown here is derived from an EMBL/GenBank/DDBJ whole genome shotgun (WGS) entry which is preliminary data.</text>
</comment>
<evidence type="ECO:0000256" key="1">
    <source>
        <dbReference type="SAM" id="MobiDB-lite"/>
    </source>
</evidence>
<dbReference type="AlphaFoldDB" id="A0AA40FP36"/>
<protein>
    <submittedName>
        <fullName evidence="2">Uncharacterized protein</fullName>
    </submittedName>
</protein>
<gene>
    <name evidence="2" type="ORF">K0M31_009184</name>
</gene>
<proteinExistence type="predicted"/>
<feature type="region of interest" description="Disordered" evidence="1">
    <location>
        <begin position="251"/>
        <end position="273"/>
    </location>
</feature>